<keyword evidence="2" id="KW-0378">Hydrolase</keyword>
<dbReference type="GO" id="GO:0005829">
    <property type="term" value="C:cytosol"/>
    <property type="evidence" value="ECO:0007669"/>
    <property type="project" value="TreeGrafter"/>
</dbReference>
<dbReference type="SFLD" id="SFLDS00003">
    <property type="entry name" value="Haloacid_Dehalogenase"/>
    <property type="match status" value="1"/>
</dbReference>
<dbReference type="SUPFAM" id="SSF56784">
    <property type="entry name" value="HAD-like"/>
    <property type="match status" value="1"/>
</dbReference>
<dbReference type="InterPro" id="IPR036412">
    <property type="entry name" value="HAD-like_sf"/>
</dbReference>
<comment type="caution">
    <text evidence="4">The sequence shown here is derived from an EMBL/GenBank/DDBJ whole genome shotgun (WGS) entry which is preliminary data.</text>
</comment>
<dbReference type="GO" id="GO:0000287">
    <property type="term" value="F:magnesium ion binding"/>
    <property type="evidence" value="ECO:0007669"/>
    <property type="project" value="TreeGrafter"/>
</dbReference>
<dbReference type="Gene3D" id="3.40.50.1000">
    <property type="entry name" value="HAD superfamily/HAD-like"/>
    <property type="match status" value="1"/>
</dbReference>
<dbReference type="GO" id="GO:0050531">
    <property type="term" value="F:mannosyl-3-phosphoglycerate phosphatase activity"/>
    <property type="evidence" value="ECO:0007669"/>
    <property type="project" value="InterPro"/>
</dbReference>
<evidence type="ECO:0000256" key="1">
    <source>
        <dbReference type="ARBA" id="ARBA00022723"/>
    </source>
</evidence>
<name>A0A656IQS6_SALE2</name>
<dbReference type="AlphaFoldDB" id="A0A656IQS6"/>
<dbReference type="SFLD" id="SFLDG01140">
    <property type="entry name" value="C2.B:_Phosphomannomutase_and_P"/>
    <property type="match status" value="1"/>
</dbReference>
<accession>A0A656IQS6</accession>
<dbReference type="CDD" id="cd07507">
    <property type="entry name" value="HAD_Pase"/>
    <property type="match status" value="1"/>
</dbReference>
<evidence type="ECO:0000256" key="3">
    <source>
        <dbReference type="ARBA" id="ARBA00022842"/>
    </source>
</evidence>
<dbReference type="PANTHER" id="PTHR10000:SF8">
    <property type="entry name" value="HAD SUPERFAMILY HYDROLASE-LIKE, TYPE 3"/>
    <property type="match status" value="1"/>
</dbReference>
<dbReference type="GO" id="GO:0051479">
    <property type="term" value="P:mannosylglycerate biosynthetic process"/>
    <property type="evidence" value="ECO:0007669"/>
    <property type="project" value="InterPro"/>
</dbReference>
<dbReference type="InterPro" id="IPR006379">
    <property type="entry name" value="HAD-SF_hydro_IIB"/>
</dbReference>
<evidence type="ECO:0000256" key="2">
    <source>
        <dbReference type="ARBA" id="ARBA00022801"/>
    </source>
</evidence>
<dbReference type="InterPro" id="IPR006381">
    <property type="entry name" value="HAD-SF-IIB-MPGP"/>
</dbReference>
<dbReference type="EMBL" id="ATFT01000006">
    <property type="protein sequence ID" value="EPI76559.1"/>
    <property type="molecule type" value="Genomic_DNA"/>
</dbReference>
<keyword evidence="1" id="KW-0479">Metal-binding</keyword>
<protein>
    <submittedName>
        <fullName evidence="4">Mannosyl-3-phosphoglycerate phosphatase-like protein</fullName>
    </submittedName>
</protein>
<organism evidence="4 5">
    <name type="scientific">Salmonella enteritidis (strain 2009K0958)</name>
    <dbReference type="NCBI Taxonomy" id="1192586"/>
    <lineage>
        <taxon>Bacteria</taxon>
        <taxon>Pseudomonadati</taxon>
        <taxon>Pseudomonadota</taxon>
        <taxon>Gammaproteobacteria</taxon>
        <taxon>Enterobacterales</taxon>
        <taxon>Enterobacteriaceae</taxon>
        <taxon>Salmonella</taxon>
    </lineage>
</organism>
<dbReference type="Pfam" id="PF08282">
    <property type="entry name" value="Hydrolase_3"/>
    <property type="match status" value="1"/>
</dbReference>
<dbReference type="Proteomes" id="UP000014535">
    <property type="component" value="Unassembled WGS sequence"/>
</dbReference>
<keyword evidence="3" id="KW-0460">Magnesium</keyword>
<dbReference type="NCBIfam" id="TIGR02463">
    <property type="entry name" value="MPGP_rel"/>
    <property type="match status" value="1"/>
</dbReference>
<dbReference type="NCBIfam" id="NF002976">
    <property type="entry name" value="PRK03669.1"/>
    <property type="match status" value="1"/>
</dbReference>
<dbReference type="NCBIfam" id="TIGR01486">
    <property type="entry name" value="HAD-SF-IIB-MPGP"/>
    <property type="match status" value="1"/>
</dbReference>
<evidence type="ECO:0000313" key="5">
    <source>
        <dbReference type="Proteomes" id="UP000014535"/>
    </source>
</evidence>
<dbReference type="SFLD" id="SFLDG01142">
    <property type="entry name" value="C2.B.2:_Mannosyl-3-phosphoglyc"/>
    <property type="match status" value="1"/>
</dbReference>
<dbReference type="PANTHER" id="PTHR10000">
    <property type="entry name" value="PHOSPHOSERINE PHOSPHATASE"/>
    <property type="match status" value="1"/>
</dbReference>
<dbReference type="NCBIfam" id="TIGR01484">
    <property type="entry name" value="HAD-SF-IIB"/>
    <property type="match status" value="1"/>
</dbReference>
<sequence>MCFRTFPGNKPAVATENEEKMLSIHDPLLIFTDLDGTLLNSHTFEWQPAAPWLTRLHESGVPVILCSSKTAAEMLQLQTTLNLQGLPLIAENGAVIQLDVHWEDHPNYPRLIAGISHNEIRLVLHKLREKEQFKFTTFDDVDDQVISEWTGLNRAQSALTRLHEASVSLIWRDSDERMAQFVAHLNDLGLQFVHGARFWHVLDASAGKDQAANWLIEAYRRQWRARPLTLGLGDGPNDAPLLDVMDYAVVVKGLNREGVHLRNDDPQRVYRSQNEGPDGWREGMDYFFSRS</sequence>
<dbReference type="PROSITE" id="PS01228">
    <property type="entry name" value="COF_1"/>
    <property type="match status" value="1"/>
</dbReference>
<gene>
    <name evidence="4" type="ORF">A673_00246</name>
</gene>
<reference evidence="4 5" key="1">
    <citation type="submission" date="2013-04" db="EMBL/GenBank/DDBJ databases">
        <authorList>
            <person name="McClelland M."/>
            <person name="Porwollik S."/>
            <person name="Desai P."/>
            <person name="Cheng P."/>
            <person name="Wollam A."/>
            <person name="Pepin K."/>
            <person name="Palsikar V.B."/>
            <person name="Fulton L."/>
            <person name="Fulton R."/>
            <person name="Delehaunty K."/>
            <person name="Fronick C."/>
            <person name="Godfrey J."/>
            <person name="Waligorski J."/>
            <person name="Appelbaum E."/>
            <person name="Tomlinson C."/>
            <person name="Warren W."/>
            <person name="Sodergren E."/>
            <person name="Weinstock G."/>
            <person name="Wilson R.K."/>
        </authorList>
    </citation>
    <scope>NUCLEOTIDE SEQUENCE [LARGE SCALE GENOMIC DNA]</scope>
    <source>
        <strain evidence="4 5">2009K0958</strain>
    </source>
</reference>
<evidence type="ECO:0000313" key="4">
    <source>
        <dbReference type="EMBL" id="EPI76559.1"/>
    </source>
</evidence>
<dbReference type="Gene3D" id="3.30.980.20">
    <property type="entry name" value="Putative mannosyl-3-phosphoglycerate phosphatase, domain 2"/>
    <property type="match status" value="1"/>
</dbReference>
<dbReference type="InterPro" id="IPR023214">
    <property type="entry name" value="HAD_sf"/>
</dbReference>
<proteinExistence type="predicted"/>